<sequence length="35" mass="3981">MCQTYITAKHSCKTHCGICRKDKGKLKRKSGEVLK</sequence>
<organism evidence="1">
    <name type="scientific">Siphoviridae sp. ctybZ1</name>
    <dbReference type="NCBI Taxonomy" id="2825746"/>
    <lineage>
        <taxon>Viruses</taxon>
        <taxon>Duplodnaviria</taxon>
        <taxon>Heunggongvirae</taxon>
        <taxon>Uroviricota</taxon>
        <taxon>Caudoviricetes</taxon>
    </lineage>
</organism>
<evidence type="ECO:0000313" key="1">
    <source>
        <dbReference type="EMBL" id="DAD97951.1"/>
    </source>
</evidence>
<accession>A0A8S5NU84</accession>
<name>A0A8S5NU84_9CAUD</name>
<protein>
    <submittedName>
        <fullName evidence="1">Uncharacterized protein</fullName>
    </submittedName>
</protein>
<reference evidence="1" key="1">
    <citation type="journal article" date="2021" name="Proc. Natl. Acad. Sci. U.S.A.">
        <title>A Catalog of Tens of Thousands of Viruses from Human Metagenomes Reveals Hidden Associations with Chronic Diseases.</title>
        <authorList>
            <person name="Tisza M.J."/>
            <person name="Buck C.B."/>
        </authorList>
    </citation>
    <scope>NUCLEOTIDE SEQUENCE</scope>
    <source>
        <strain evidence="1">CtybZ1</strain>
    </source>
</reference>
<dbReference type="EMBL" id="BK015250">
    <property type="protein sequence ID" value="DAD97951.1"/>
    <property type="molecule type" value="Genomic_DNA"/>
</dbReference>
<proteinExistence type="predicted"/>